<dbReference type="EnsemblMetazoa" id="Aqu2.1.10842_001">
    <property type="protein sequence ID" value="Aqu2.1.10842_001"/>
    <property type="gene ID" value="Aqu2.1.10842"/>
</dbReference>
<dbReference type="InParanoid" id="A0A1X7T8H1"/>
<protein>
    <submittedName>
        <fullName evidence="1">Uncharacterized protein</fullName>
    </submittedName>
</protein>
<dbReference type="AlphaFoldDB" id="A0A1X7T8H1"/>
<name>A0A1X7T8H1_AMPQE</name>
<sequence length="766" mass="87113">MATKQWRNSCCNPFNKEKHNVREKRQLRTVTKSICEKFPSILPGEKICDTCRKKLSTLSEIPQLDVDQSMSLSDSNYSSESASPVRLFQASAAQQERDKANEYLKCIGMTPLTKRKLQSSKYQNKKMEQITSQLAMAGFNVTTSDEEEIITQLKEKFHIATRSEKVQILTILPQSWSIRKIQNEFGASVRKAKALVAVSGILATPNPKSGRSLPQETQSLVINFYEDDDNSRMMPGKKDCVSVRKSEGRVTIQKRLVLSNLRELYRNFKDKYPDVKVGFSKFAELRPPYCVLAGASGTHSVCVCTIHQNVKLLFESIKLCGLETSDGTSIQSYQHCIAHTMCNPPMPACYFRDCDQCPGDSSVQILLQGILDDNMIDSVTFKQWVSVDRSTLESFTKTADEFVEYFCNKLADLIPHSFFATQQSSYFAACKSNLKEGEVVVQADFSENYAFILQDAAQGFHWNNSQATIHPFVAYFTHHEEECHLSIVIISDCLQHDTVAVYLFQRKLIKFLKLSLPFTLKKIVYFSDGAASQYKNRKNFINLCYHYSDFGVEAEWHFSATSHGKGACDGLGGTVKRLAARASLQRPYEQQIMTPLQLYDWACSTLKAMNFSYCTCTEYSQVKDQLEARFDNSRTIPRTRQYHSFIPVSLDTIQVRKFSGSTTFEEEKVRIQSSDMDLETIFGYVTCVYNKNWWLAYVLDKDEENSEVKVTLLHPQGPAHLYKYPNVPDVLIIPSSSILTKVDPRTTTGRTYTLTKKEKTLATNKL</sequence>
<evidence type="ECO:0000313" key="1">
    <source>
        <dbReference type="EnsemblMetazoa" id="Aqu2.1.10842_001"/>
    </source>
</evidence>
<reference evidence="1" key="1">
    <citation type="submission" date="2017-05" db="UniProtKB">
        <authorList>
            <consortium name="EnsemblMetazoa"/>
        </authorList>
    </citation>
    <scope>IDENTIFICATION</scope>
</reference>
<proteinExistence type="predicted"/>
<accession>A0A1X7T8H1</accession>
<organism evidence="1">
    <name type="scientific">Amphimedon queenslandica</name>
    <name type="common">Sponge</name>
    <dbReference type="NCBI Taxonomy" id="400682"/>
    <lineage>
        <taxon>Eukaryota</taxon>
        <taxon>Metazoa</taxon>
        <taxon>Porifera</taxon>
        <taxon>Demospongiae</taxon>
        <taxon>Heteroscleromorpha</taxon>
        <taxon>Haplosclerida</taxon>
        <taxon>Niphatidae</taxon>
        <taxon>Amphimedon</taxon>
    </lineage>
</organism>
<dbReference type="OMA" id="THHEEEC"/>
<dbReference type="PANTHER" id="PTHR46601:SF1">
    <property type="entry name" value="ADF-H DOMAIN-CONTAINING PROTEIN"/>
    <property type="match status" value="1"/>
</dbReference>
<dbReference type="PANTHER" id="PTHR46601">
    <property type="entry name" value="ULP_PROTEASE DOMAIN-CONTAINING PROTEIN"/>
    <property type="match status" value="1"/>
</dbReference>
<dbReference type="eggNOG" id="ENOG502QXFF">
    <property type="taxonomic scope" value="Eukaryota"/>
</dbReference>